<dbReference type="GO" id="GO:0019369">
    <property type="term" value="P:arachidonate metabolic process"/>
    <property type="evidence" value="ECO:0007669"/>
    <property type="project" value="TreeGrafter"/>
</dbReference>
<comment type="catalytic activity">
    <reaction evidence="13">
        <text>a 1,2-diacyl-sn-glycerol + H2O = a 2-acylglycerol + a fatty acid + H(+)</text>
        <dbReference type="Rhea" id="RHEA:33275"/>
        <dbReference type="ChEBI" id="CHEBI:15377"/>
        <dbReference type="ChEBI" id="CHEBI:15378"/>
        <dbReference type="ChEBI" id="CHEBI:17389"/>
        <dbReference type="ChEBI" id="CHEBI:17815"/>
        <dbReference type="ChEBI" id="CHEBI:28868"/>
        <dbReference type="EC" id="3.1.1.116"/>
    </reaction>
    <physiologicalReaction direction="left-to-right" evidence="13">
        <dbReference type="Rhea" id="RHEA:33276"/>
    </physiologicalReaction>
</comment>
<evidence type="ECO:0000256" key="11">
    <source>
        <dbReference type="ARBA" id="ARBA00023098"/>
    </source>
</evidence>
<keyword evidence="9" id="KW-0442">Lipid degradation</keyword>
<dbReference type="Proteomes" id="UP000187209">
    <property type="component" value="Unassembled WGS sequence"/>
</dbReference>
<keyword evidence="4" id="KW-0597">Phosphoprotein</keyword>
<evidence type="ECO:0000256" key="7">
    <source>
        <dbReference type="ARBA" id="ARBA00022801"/>
    </source>
</evidence>
<sequence>MESLKEKSYKIISASAATLDTLARPAVKHSHKLMIEGSSQIESSLNSFLNNMQVSSPERLSWVFKGLKKANSSLQKLTRTRISMSYEDSMGFVQGVENYLTSEQISLENYFKENNLKVHHNWIFSDENRQIIKELNKLIADLTKDIKTIPYHKIWQYCMAYVYIQKHARRSIWKAPILHQSQDMVEGARNLKYYTKYAIAIYGKILVSALIEKSLQDLLLKEDEDIFCSYVGINKILLVYSHMGSRRGIPSHIISIDILRKAVVVTIRGTQSIFDCMTDLKSDYCKYTFFDPKSGEPLSTGLVHSGILQSSWQLSSEIKSIVLSCLSDWNGFSVVLVGHSLGAAVSSMLALIWLSDHDFADVSIVAYAYAPPPLVTRELNVLLEKRVYSCIFGNDIVGRLCYGSVQDLAEMIHFFYRKENEDPSFSASSIATEWLYDINNDPSKLLGLYNEIKNSFKAIKLEPPGQILQVYNKYKHSDHVLFPLCEDDISGSYVDGSFYSEIILDKTCFLDHLPQTYEESILAMPIQAYHHD</sequence>
<dbReference type="GO" id="GO:0046872">
    <property type="term" value="F:metal ion binding"/>
    <property type="evidence" value="ECO:0007669"/>
    <property type="project" value="UniProtKB-KW"/>
</dbReference>
<proteinExistence type="predicted"/>
<evidence type="ECO:0000256" key="3">
    <source>
        <dbReference type="ARBA" id="ARBA00022475"/>
    </source>
</evidence>
<organism evidence="16 17">
    <name type="scientific">Stentor coeruleus</name>
    <dbReference type="NCBI Taxonomy" id="5963"/>
    <lineage>
        <taxon>Eukaryota</taxon>
        <taxon>Sar</taxon>
        <taxon>Alveolata</taxon>
        <taxon>Ciliophora</taxon>
        <taxon>Postciliodesmatophora</taxon>
        <taxon>Heterotrichea</taxon>
        <taxon>Heterotrichida</taxon>
        <taxon>Stentoridae</taxon>
        <taxon>Stentor</taxon>
    </lineage>
</organism>
<keyword evidence="7" id="KW-0378">Hydrolase</keyword>
<dbReference type="PANTHER" id="PTHR45792">
    <property type="entry name" value="DIACYLGLYCEROL LIPASE HOMOLOG-RELATED"/>
    <property type="match status" value="1"/>
</dbReference>
<dbReference type="GO" id="GO:0046340">
    <property type="term" value="P:diacylglycerol catabolic process"/>
    <property type="evidence" value="ECO:0007669"/>
    <property type="project" value="TreeGrafter"/>
</dbReference>
<comment type="caution">
    <text evidence="16">The sequence shown here is derived from an EMBL/GenBank/DDBJ whole genome shotgun (WGS) entry which is preliminary data.</text>
</comment>
<dbReference type="GO" id="GO:0005886">
    <property type="term" value="C:plasma membrane"/>
    <property type="evidence" value="ECO:0007669"/>
    <property type="project" value="UniProtKB-SubCell"/>
</dbReference>
<dbReference type="EMBL" id="MPUH01001443">
    <property type="protein sequence ID" value="OMJ67739.1"/>
    <property type="molecule type" value="Genomic_DNA"/>
</dbReference>
<keyword evidence="5" id="KW-0812">Transmembrane</keyword>
<keyword evidence="12" id="KW-0472">Membrane</keyword>
<comment type="cofactor">
    <cofactor evidence="1">
        <name>Ca(2+)</name>
        <dbReference type="ChEBI" id="CHEBI:29108"/>
    </cofactor>
</comment>
<keyword evidence="17" id="KW-1185">Reference proteome</keyword>
<evidence type="ECO:0000256" key="10">
    <source>
        <dbReference type="ARBA" id="ARBA00022989"/>
    </source>
</evidence>
<keyword evidence="10" id="KW-1133">Transmembrane helix</keyword>
<dbReference type="SUPFAM" id="SSF53474">
    <property type="entry name" value="alpha/beta-Hydrolases"/>
    <property type="match status" value="1"/>
</dbReference>
<evidence type="ECO:0000256" key="9">
    <source>
        <dbReference type="ARBA" id="ARBA00022963"/>
    </source>
</evidence>
<dbReference type="Gene3D" id="3.40.50.1820">
    <property type="entry name" value="alpha/beta hydrolase"/>
    <property type="match status" value="1"/>
</dbReference>
<feature type="domain" description="Fungal lipase-type" evidence="15">
    <location>
        <begin position="264"/>
        <end position="400"/>
    </location>
</feature>
<evidence type="ECO:0000256" key="13">
    <source>
        <dbReference type="ARBA" id="ARBA00024531"/>
    </source>
</evidence>
<keyword evidence="11" id="KW-0443">Lipid metabolism</keyword>
<dbReference type="InterPro" id="IPR029058">
    <property type="entry name" value="AB_hydrolase_fold"/>
</dbReference>
<evidence type="ECO:0000256" key="4">
    <source>
        <dbReference type="ARBA" id="ARBA00022553"/>
    </source>
</evidence>
<keyword evidence="8" id="KW-0106">Calcium</keyword>
<dbReference type="AlphaFoldDB" id="A0A1R2AT91"/>
<dbReference type="PANTHER" id="PTHR45792:SF8">
    <property type="entry name" value="DIACYLGLYCEROL LIPASE-ALPHA"/>
    <property type="match status" value="1"/>
</dbReference>
<evidence type="ECO:0000313" key="17">
    <source>
        <dbReference type="Proteomes" id="UP000187209"/>
    </source>
</evidence>
<evidence type="ECO:0000256" key="5">
    <source>
        <dbReference type="ARBA" id="ARBA00022692"/>
    </source>
</evidence>
<dbReference type="GO" id="GO:0016298">
    <property type="term" value="F:lipase activity"/>
    <property type="evidence" value="ECO:0007669"/>
    <property type="project" value="TreeGrafter"/>
</dbReference>
<evidence type="ECO:0000256" key="6">
    <source>
        <dbReference type="ARBA" id="ARBA00022723"/>
    </source>
</evidence>
<dbReference type="EC" id="3.1.1.116" evidence="14"/>
<dbReference type="Pfam" id="PF01764">
    <property type="entry name" value="Lipase_3"/>
    <property type="match status" value="1"/>
</dbReference>
<dbReference type="InterPro" id="IPR052214">
    <property type="entry name" value="DAG_Lipase-Related"/>
</dbReference>
<evidence type="ECO:0000313" key="16">
    <source>
        <dbReference type="EMBL" id="OMJ67739.1"/>
    </source>
</evidence>
<name>A0A1R2AT91_9CILI</name>
<comment type="subcellular location">
    <subcellularLocation>
        <location evidence="2">Cell membrane</location>
        <topology evidence="2">Multi-pass membrane protein</topology>
    </subcellularLocation>
</comment>
<evidence type="ECO:0000256" key="1">
    <source>
        <dbReference type="ARBA" id="ARBA00001913"/>
    </source>
</evidence>
<accession>A0A1R2AT91</accession>
<dbReference type="InterPro" id="IPR002921">
    <property type="entry name" value="Fungal_lipase-type"/>
</dbReference>
<reference evidence="16 17" key="1">
    <citation type="submission" date="2016-11" db="EMBL/GenBank/DDBJ databases">
        <title>The macronuclear genome of Stentor coeruleus: a giant cell with tiny introns.</title>
        <authorList>
            <person name="Slabodnick M."/>
            <person name="Ruby J.G."/>
            <person name="Reiff S.B."/>
            <person name="Swart E.C."/>
            <person name="Gosai S."/>
            <person name="Prabakaran S."/>
            <person name="Witkowska E."/>
            <person name="Larue G.E."/>
            <person name="Fisher S."/>
            <person name="Freeman R.M."/>
            <person name="Gunawardena J."/>
            <person name="Chu W."/>
            <person name="Stover N.A."/>
            <person name="Gregory B.D."/>
            <person name="Nowacki M."/>
            <person name="Derisi J."/>
            <person name="Roy S.W."/>
            <person name="Marshall W.F."/>
            <person name="Sood P."/>
        </authorList>
    </citation>
    <scope>NUCLEOTIDE SEQUENCE [LARGE SCALE GENOMIC DNA]</scope>
    <source>
        <strain evidence="16">WM001</strain>
    </source>
</reference>
<protein>
    <recommendedName>
        <fullName evidence="14">sn-1-specific diacylglycerol lipase</fullName>
        <ecNumber evidence="14">3.1.1.116</ecNumber>
    </recommendedName>
</protein>
<evidence type="ECO:0000256" key="2">
    <source>
        <dbReference type="ARBA" id="ARBA00004651"/>
    </source>
</evidence>
<dbReference type="CDD" id="cd00519">
    <property type="entry name" value="Lipase_3"/>
    <property type="match status" value="1"/>
</dbReference>
<gene>
    <name evidence="16" type="ORF">SteCoe_35018</name>
</gene>
<keyword evidence="3" id="KW-1003">Cell membrane</keyword>
<evidence type="ECO:0000256" key="8">
    <source>
        <dbReference type="ARBA" id="ARBA00022837"/>
    </source>
</evidence>
<keyword evidence="6" id="KW-0479">Metal-binding</keyword>
<evidence type="ECO:0000256" key="14">
    <source>
        <dbReference type="ARBA" id="ARBA00026104"/>
    </source>
</evidence>
<evidence type="ECO:0000256" key="12">
    <source>
        <dbReference type="ARBA" id="ARBA00023136"/>
    </source>
</evidence>
<evidence type="ECO:0000259" key="15">
    <source>
        <dbReference type="Pfam" id="PF01764"/>
    </source>
</evidence>
<dbReference type="OrthoDB" id="438440at2759"/>